<dbReference type="GO" id="GO:0000166">
    <property type="term" value="F:nucleotide binding"/>
    <property type="evidence" value="ECO:0007669"/>
    <property type="project" value="UniProtKB-KW"/>
</dbReference>
<feature type="domain" description="Poly A polymerase head" evidence="9">
    <location>
        <begin position="29"/>
        <end position="151"/>
    </location>
</feature>
<evidence type="ECO:0000256" key="1">
    <source>
        <dbReference type="ARBA" id="ARBA00001946"/>
    </source>
</evidence>
<dbReference type="Pfam" id="PF01743">
    <property type="entry name" value="PolyA_pol"/>
    <property type="match status" value="1"/>
</dbReference>
<dbReference type="GO" id="GO:0046872">
    <property type="term" value="F:metal ion binding"/>
    <property type="evidence" value="ECO:0007669"/>
    <property type="project" value="UniProtKB-KW"/>
</dbReference>
<reference evidence="11" key="1">
    <citation type="submission" date="2024-01" db="EMBL/GenBank/DDBJ databases">
        <title>Sequencing the genomes of a sandfly, Sergentomyia squamirostris, and its two endosymbionts.</title>
        <authorList>
            <person name="Itokawa K."/>
            <person name="Sanjoba C."/>
        </authorList>
    </citation>
    <scope>NUCLEOTIDE SEQUENCE</scope>
    <source>
        <strain evidence="11">RiSSQ</strain>
    </source>
</reference>
<evidence type="ECO:0000256" key="4">
    <source>
        <dbReference type="ARBA" id="ARBA00022695"/>
    </source>
</evidence>
<feature type="domain" description="tRNA nucleotidyltransferase/poly(A) polymerase RNA and SrmB- binding" evidence="10">
    <location>
        <begin position="186"/>
        <end position="237"/>
    </location>
</feature>
<dbReference type="GO" id="GO:0008033">
    <property type="term" value="P:tRNA processing"/>
    <property type="evidence" value="ECO:0007669"/>
    <property type="project" value="UniProtKB-KW"/>
</dbReference>
<evidence type="ECO:0000259" key="10">
    <source>
        <dbReference type="Pfam" id="PF12627"/>
    </source>
</evidence>
<dbReference type="Gene3D" id="3.30.460.10">
    <property type="entry name" value="Beta Polymerase, domain 2"/>
    <property type="match status" value="1"/>
</dbReference>
<evidence type="ECO:0000256" key="7">
    <source>
        <dbReference type="ARBA" id="ARBA00022842"/>
    </source>
</evidence>
<dbReference type="InterPro" id="IPR002646">
    <property type="entry name" value="PolA_pol_head_dom"/>
</dbReference>
<keyword evidence="8" id="KW-0694">RNA-binding</keyword>
<evidence type="ECO:0000313" key="11">
    <source>
        <dbReference type="EMBL" id="BFD46040.1"/>
    </source>
</evidence>
<dbReference type="SUPFAM" id="SSF81301">
    <property type="entry name" value="Nucleotidyltransferase"/>
    <property type="match status" value="1"/>
</dbReference>
<evidence type="ECO:0000259" key="9">
    <source>
        <dbReference type="Pfam" id="PF01743"/>
    </source>
</evidence>
<evidence type="ECO:0000256" key="2">
    <source>
        <dbReference type="ARBA" id="ARBA00022679"/>
    </source>
</evidence>
<keyword evidence="7" id="KW-0460">Magnesium</keyword>
<evidence type="ECO:0000256" key="5">
    <source>
        <dbReference type="ARBA" id="ARBA00022723"/>
    </source>
</evidence>
<accession>A0AAT9G887</accession>
<evidence type="ECO:0000256" key="6">
    <source>
        <dbReference type="ARBA" id="ARBA00022741"/>
    </source>
</evidence>
<protein>
    <submittedName>
        <fullName evidence="11">CCA tRNA nucleotidyltransferase</fullName>
    </submittedName>
</protein>
<proteinExistence type="inferred from homology"/>
<evidence type="ECO:0000256" key="8">
    <source>
        <dbReference type="RuleBase" id="RU003953"/>
    </source>
</evidence>
<keyword evidence="6" id="KW-0547">Nucleotide-binding</keyword>
<dbReference type="InterPro" id="IPR050264">
    <property type="entry name" value="Bact_CCA-adding_enz_type3_sf"/>
</dbReference>
<dbReference type="AlphaFoldDB" id="A0AAT9G887"/>
<dbReference type="InterPro" id="IPR032828">
    <property type="entry name" value="PolyA_RNA-bd"/>
</dbReference>
<dbReference type="SUPFAM" id="SSF81891">
    <property type="entry name" value="Poly A polymerase C-terminal region-like"/>
    <property type="match status" value="1"/>
</dbReference>
<dbReference type="CDD" id="cd05398">
    <property type="entry name" value="NT_ClassII-CCAase"/>
    <property type="match status" value="1"/>
</dbReference>
<dbReference type="GO" id="GO:0016779">
    <property type="term" value="F:nucleotidyltransferase activity"/>
    <property type="evidence" value="ECO:0007669"/>
    <property type="project" value="UniProtKB-KW"/>
</dbReference>
<keyword evidence="5" id="KW-0479">Metal-binding</keyword>
<dbReference type="EMBL" id="AP029170">
    <property type="protein sequence ID" value="BFD46040.1"/>
    <property type="molecule type" value="Genomic_DNA"/>
</dbReference>
<dbReference type="PANTHER" id="PTHR46173:SF1">
    <property type="entry name" value="CCA TRNA NUCLEOTIDYLTRANSFERASE 1, MITOCHONDRIAL"/>
    <property type="match status" value="1"/>
</dbReference>
<keyword evidence="2 8" id="KW-0808">Transferase</keyword>
<evidence type="ECO:0000256" key="3">
    <source>
        <dbReference type="ARBA" id="ARBA00022694"/>
    </source>
</evidence>
<dbReference type="GO" id="GO:0000049">
    <property type="term" value="F:tRNA binding"/>
    <property type="evidence" value="ECO:0007669"/>
    <property type="project" value="TreeGrafter"/>
</dbReference>
<comment type="similarity">
    <text evidence="8">Belongs to the tRNA nucleotidyltransferase/poly(A) polymerase family.</text>
</comment>
<keyword evidence="3" id="KW-0819">tRNA processing</keyword>
<organism evidence="11">
    <name type="scientific">Candidatus Tisiphia endosymbiont of Sergentomyia squamirostris</name>
    <dbReference type="NCBI Taxonomy" id="3113639"/>
    <lineage>
        <taxon>Bacteria</taxon>
        <taxon>Pseudomonadati</taxon>
        <taxon>Pseudomonadota</taxon>
        <taxon>Alphaproteobacteria</taxon>
        <taxon>Rickettsiales</taxon>
        <taxon>Rickettsiaceae</taxon>
        <taxon>Rickettsieae</taxon>
        <taxon>Candidatus Tisiphia</taxon>
    </lineage>
</organism>
<keyword evidence="4" id="KW-0548">Nucleotidyltransferase</keyword>
<gene>
    <name evidence="11" type="ORF">DMENIID0002_06860</name>
</gene>
<dbReference type="Pfam" id="PF12627">
    <property type="entry name" value="PolyA_pol_RNAbd"/>
    <property type="match status" value="1"/>
</dbReference>
<dbReference type="PANTHER" id="PTHR46173">
    <property type="entry name" value="CCA TRNA NUCLEOTIDYLTRANSFERASE 1, MITOCHONDRIAL"/>
    <property type="match status" value="1"/>
</dbReference>
<name>A0AAT9G887_9RICK</name>
<dbReference type="Gene3D" id="1.10.3090.10">
    <property type="entry name" value="cca-adding enzyme, domain 2"/>
    <property type="match status" value="1"/>
</dbReference>
<sequence length="400" mass="46413">MNIITRELSIPSNYYKEILSIIKLGGGVARIVGGAVRDAILGVVNYDIDIATNLLPEQVTDILSTANINVIPTGIKYGTVTALLNNEKFEITTLRKDIKCDGRHTEVIFTDDFMEDAARRDFTINALSYCPFDHKIYDYFGGIDDLRESKVIFIGQPFERIEEDFLRILRFFRFSCYYARQLDRNGLDACIKLRENLKLLSKERIKWEMDKLIISDNSPDILQQMFDNGILQIILPVSQFDKKYLSEAINFGSLESYTRYSLLFYHIKNLPLSDLLNLKFSRQIALKIITILRFVNKEINEFTLREIWWETADYPDDYLQYIITLVSLGKLNRDIANKFLDRYQSKPRPIFPIKGHDLQKLNIHGKAIGTVIGKLKKSWIASDFTLNKHQLLELLEKNEN</sequence>
<dbReference type="InterPro" id="IPR043519">
    <property type="entry name" value="NT_sf"/>
</dbReference>
<comment type="cofactor">
    <cofactor evidence="1">
        <name>Mg(2+)</name>
        <dbReference type="ChEBI" id="CHEBI:18420"/>
    </cofactor>
</comment>